<comment type="caution">
    <text evidence="2">The sequence shown here is derived from an EMBL/GenBank/DDBJ whole genome shotgun (WGS) entry which is preliminary data.</text>
</comment>
<gene>
    <name evidence="2" type="ORF">SDC9_84617</name>
</gene>
<dbReference type="Pfam" id="PF12725">
    <property type="entry name" value="DUF3810"/>
    <property type="match status" value="1"/>
</dbReference>
<evidence type="ECO:0000313" key="2">
    <source>
        <dbReference type="EMBL" id="MPM37994.1"/>
    </source>
</evidence>
<dbReference type="EMBL" id="VSSQ01008135">
    <property type="protein sequence ID" value="MPM37994.1"/>
    <property type="molecule type" value="Genomic_DNA"/>
</dbReference>
<organism evidence="2">
    <name type="scientific">bioreactor metagenome</name>
    <dbReference type="NCBI Taxonomy" id="1076179"/>
    <lineage>
        <taxon>unclassified sequences</taxon>
        <taxon>metagenomes</taxon>
        <taxon>ecological metagenomes</taxon>
    </lineage>
</organism>
<evidence type="ECO:0008006" key="3">
    <source>
        <dbReference type="Google" id="ProtNLM"/>
    </source>
</evidence>
<proteinExistence type="predicted"/>
<evidence type="ECO:0000256" key="1">
    <source>
        <dbReference type="SAM" id="Phobius"/>
    </source>
</evidence>
<dbReference type="InterPro" id="IPR024294">
    <property type="entry name" value="DUF3810"/>
</dbReference>
<keyword evidence="1" id="KW-0472">Membrane</keyword>
<accession>A0A644ZJQ5</accession>
<sequence length="362" mass="40700">MNAFFLRHRKLHIWLLAELVILGVFFAVRKNGVWMTALTQRVSNPFRRALGTLSYRVHFSVMEVLCIAMVVFTAAYLVVGTIAVIRAGKQRSRRTYSVLLGAVCTALTIWGAFCWLWGVQYEADGFQARSGIYAEDVTVSDLTAVTQYFADRLAETEGQVTRDKNGLFAVSRADILAQSTQVYDAVSKRFPFLAFDDQPPKAVHFSRVMSLLDFTGVYCPLTGESNVNMDSPAVFLPSTVAHELAHQRGIASEQECNFIAILASTTCNLSDYAYSGWLLGYVYLGNALYSADHDRWQEIYDRLPEAVRADLQSNNSYWAQFRNSAAKKVSNKVYDRLLKSYGDENGMKSYGMVVDLLVAYYK</sequence>
<dbReference type="AlphaFoldDB" id="A0A644ZJQ5"/>
<reference evidence="2" key="1">
    <citation type="submission" date="2019-08" db="EMBL/GenBank/DDBJ databases">
        <authorList>
            <person name="Kucharzyk K."/>
            <person name="Murdoch R.W."/>
            <person name="Higgins S."/>
            <person name="Loffler F."/>
        </authorList>
    </citation>
    <scope>NUCLEOTIDE SEQUENCE</scope>
</reference>
<keyword evidence="1" id="KW-1133">Transmembrane helix</keyword>
<name>A0A644ZJQ5_9ZZZZ</name>
<feature type="transmembrane region" description="Helical" evidence="1">
    <location>
        <begin position="97"/>
        <end position="118"/>
    </location>
</feature>
<feature type="transmembrane region" description="Helical" evidence="1">
    <location>
        <begin position="12"/>
        <end position="28"/>
    </location>
</feature>
<feature type="transmembrane region" description="Helical" evidence="1">
    <location>
        <begin position="61"/>
        <end position="85"/>
    </location>
</feature>
<keyword evidence="1" id="KW-0812">Transmembrane</keyword>
<protein>
    <recommendedName>
        <fullName evidence="3">DUF3810 domain-containing protein</fullName>
    </recommendedName>
</protein>